<organism evidence="1 2">
    <name type="scientific">Serratia marcescens</name>
    <dbReference type="NCBI Taxonomy" id="615"/>
    <lineage>
        <taxon>Bacteria</taxon>
        <taxon>Pseudomonadati</taxon>
        <taxon>Pseudomonadota</taxon>
        <taxon>Gammaproteobacteria</taxon>
        <taxon>Enterobacterales</taxon>
        <taxon>Yersiniaceae</taxon>
        <taxon>Serratia</taxon>
    </lineage>
</organism>
<protein>
    <submittedName>
        <fullName evidence="1">Uncharacterized protein</fullName>
    </submittedName>
</protein>
<comment type="caution">
    <text evidence="1">The sequence shown here is derived from an EMBL/GenBank/DDBJ whole genome shotgun (WGS) entry which is preliminary data.</text>
</comment>
<dbReference type="RefSeq" id="WP_156865569.1">
    <property type="nucleotide sequence ID" value="NZ_WNKC01000001.1"/>
</dbReference>
<proteinExistence type="predicted"/>
<dbReference type="EMBL" id="WNKC01000001">
    <property type="protein sequence ID" value="MVF02884.1"/>
    <property type="molecule type" value="Genomic_DNA"/>
</dbReference>
<reference evidence="1 2" key="1">
    <citation type="submission" date="2019-11" db="EMBL/GenBank/DDBJ databases">
        <title>Whole genome sequence of a plant growth promoting strain Serratia marcescens BTL07 isolated from the rhizoplane of Chili (Capsicum annuum).</title>
        <authorList>
            <person name="Dutta S."/>
            <person name="Khatun A."/>
            <person name="Gupta D.R."/>
            <person name="Surovy M.Z."/>
            <person name="Rahman M.M."/>
            <person name="Mahmud N.U."/>
            <person name="Emes R."/>
            <person name="Warry A."/>
            <person name="West H."/>
            <person name="Clarke M.L."/>
            <person name="Islam M.T."/>
        </authorList>
    </citation>
    <scope>NUCLEOTIDE SEQUENCE [LARGE SCALE GENOMIC DNA]</scope>
    <source>
        <strain evidence="1 2">BTL07</strain>
    </source>
</reference>
<evidence type="ECO:0000313" key="2">
    <source>
        <dbReference type="Proteomes" id="UP000443014"/>
    </source>
</evidence>
<name>A0ABD6HYW8_SERMA</name>
<gene>
    <name evidence="1" type="ORF">GMA22_06380</name>
</gene>
<accession>A0ABD6HYW8</accession>
<evidence type="ECO:0000313" key="1">
    <source>
        <dbReference type="EMBL" id="MVF02884.1"/>
    </source>
</evidence>
<dbReference type="AlphaFoldDB" id="A0ABD6HYW8"/>
<dbReference type="Proteomes" id="UP000443014">
    <property type="component" value="Unassembled WGS sequence"/>
</dbReference>
<sequence length="84" mass="9245">MSQPFYAAANKVLTMYALRQERASVKAPAHSDAEVFWACEILEGLSLAAAYAGSKEATAIRNAADLWILTEKIPELFILEEAEQ</sequence>